<sequence>MAKTEFQSTVSLKEGLFVEAISRGFAVHMDEPEQLGGTDKAMNPVELLLSALGGCLAITVGAFSKAAHVDIKECKVHVTGDLDPEGFLGLNKEVRKGFSQIRYQIEILSDSPEERIKKLMQMVEERCPVSDTLKGVEVKGDYVLQNQVANK</sequence>
<dbReference type="Pfam" id="PF02566">
    <property type="entry name" value="OsmC"/>
    <property type="match status" value="1"/>
</dbReference>
<dbReference type="PANTHER" id="PTHR35368:SF1">
    <property type="entry name" value="HYDROPEROXIDE REDUCTASE"/>
    <property type="match status" value="1"/>
</dbReference>
<dbReference type="InterPro" id="IPR036102">
    <property type="entry name" value="OsmC/Ohrsf"/>
</dbReference>
<name>A0A135L3S2_9BACI</name>
<dbReference type="AlphaFoldDB" id="A0A135L3S2"/>
<dbReference type="InterPro" id="IPR015946">
    <property type="entry name" value="KH_dom-like_a/b"/>
</dbReference>
<dbReference type="PANTHER" id="PTHR35368">
    <property type="entry name" value="HYDROPEROXIDE REDUCTASE"/>
    <property type="match status" value="1"/>
</dbReference>
<protein>
    <submittedName>
        <fullName evidence="1">Peroxiredoxin</fullName>
    </submittedName>
</protein>
<proteinExistence type="predicted"/>
<dbReference type="InterPro" id="IPR003718">
    <property type="entry name" value="OsmC/Ohr_fam"/>
</dbReference>
<dbReference type="OrthoDB" id="1433018at2"/>
<dbReference type="InterPro" id="IPR052924">
    <property type="entry name" value="OsmC/Ohr_hydroprdx_reductase"/>
</dbReference>
<keyword evidence="2" id="KW-1185">Reference proteome</keyword>
<dbReference type="SUPFAM" id="SSF82784">
    <property type="entry name" value="OsmC-like"/>
    <property type="match status" value="1"/>
</dbReference>
<dbReference type="Proteomes" id="UP000070352">
    <property type="component" value="Unassembled WGS sequence"/>
</dbReference>
<dbReference type="RefSeq" id="WP_068724302.1">
    <property type="nucleotide sequence ID" value="NZ_LSKU01000001.1"/>
</dbReference>
<dbReference type="Gene3D" id="3.30.300.20">
    <property type="match status" value="1"/>
</dbReference>
<dbReference type="EMBL" id="LSKU01000001">
    <property type="protein sequence ID" value="KXG43600.1"/>
    <property type="molecule type" value="Genomic_DNA"/>
</dbReference>
<reference evidence="1 2" key="1">
    <citation type="submission" date="2016-02" db="EMBL/GenBank/DDBJ databases">
        <title>Draft Genome for Tepidibacillus decaturensis nov. sp. Strain Z9, an Anaerobic, Moderately Thermophilic and Heterotrophic Bacterium from Deep Subsurface of the Illinois Basin, USA.</title>
        <authorList>
            <person name="Dong Y."/>
            <person name="Chang J.Y."/>
            <person name="Sanford R."/>
            <person name="Fouke B.W."/>
        </authorList>
    </citation>
    <scope>NUCLEOTIDE SEQUENCE [LARGE SCALE GENOMIC DNA]</scope>
    <source>
        <strain evidence="1 2">Z9</strain>
    </source>
</reference>
<dbReference type="STRING" id="1413211.U473_05915"/>
<comment type="caution">
    <text evidence="1">The sequence shown here is derived from an EMBL/GenBank/DDBJ whole genome shotgun (WGS) entry which is preliminary data.</text>
</comment>
<gene>
    <name evidence="1" type="ORF">U473_05915</name>
</gene>
<organism evidence="1 2">
    <name type="scientific">Tepidibacillus decaturensis</name>
    <dbReference type="NCBI Taxonomy" id="1413211"/>
    <lineage>
        <taxon>Bacteria</taxon>
        <taxon>Bacillati</taxon>
        <taxon>Bacillota</taxon>
        <taxon>Bacilli</taxon>
        <taxon>Bacillales</taxon>
        <taxon>Bacillaceae</taxon>
        <taxon>Tepidibacillus</taxon>
    </lineage>
</organism>
<accession>A0A135L3S2</accession>
<evidence type="ECO:0000313" key="2">
    <source>
        <dbReference type="Proteomes" id="UP000070352"/>
    </source>
</evidence>
<evidence type="ECO:0000313" key="1">
    <source>
        <dbReference type="EMBL" id="KXG43600.1"/>
    </source>
</evidence>